<dbReference type="RefSeq" id="WP_053603633.1">
    <property type="nucleotide sequence ID" value="NZ_CP012600.1"/>
</dbReference>
<organism evidence="1 2">
    <name type="scientific">Bacillus gobiensis</name>
    <dbReference type="NCBI Taxonomy" id="1441095"/>
    <lineage>
        <taxon>Bacteria</taxon>
        <taxon>Bacillati</taxon>
        <taxon>Bacillota</taxon>
        <taxon>Bacilli</taxon>
        <taxon>Bacillales</taxon>
        <taxon>Bacillaceae</taxon>
        <taxon>Bacillus</taxon>
    </lineage>
</organism>
<accession>A0A0M4FGW7</accession>
<dbReference type="GO" id="GO:0042601">
    <property type="term" value="C:endospore-forming forespore"/>
    <property type="evidence" value="ECO:0007669"/>
    <property type="project" value="TreeGrafter"/>
</dbReference>
<dbReference type="PATRIC" id="fig|1441095.3.peg.2150"/>
<dbReference type="SUPFAM" id="SSF56112">
    <property type="entry name" value="Protein kinase-like (PK-like)"/>
    <property type="match status" value="1"/>
</dbReference>
<gene>
    <name evidence="1" type="ORF">AM592_09785</name>
</gene>
<dbReference type="PANTHER" id="PTHR39179:SF3">
    <property type="entry name" value="COTS-RELATED PROTEIN"/>
    <property type="match status" value="1"/>
</dbReference>
<evidence type="ECO:0000313" key="1">
    <source>
        <dbReference type="EMBL" id="ALC81861.1"/>
    </source>
</evidence>
<reference evidence="2" key="1">
    <citation type="submission" date="2015-08" db="EMBL/GenBank/DDBJ databases">
        <title>Genome sequencing project for genomic taxonomy and phylogenomics of Bacillus-like bacteria.</title>
        <authorList>
            <person name="Liu B."/>
            <person name="Wang J."/>
            <person name="Zhu Y."/>
            <person name="Liu G."/>
            <person name="Chen Q."/>
            <person name="Chen Z."/>
            <person name="Lan J."/>
            <person name="Che J."/>
            <person name="Ge C."/>
            <person name="Shi H."/>
            <person name="Pan Z."/>
            <person name="Liu X."/>
        </authorList>
    </citation>
    <scope>NUCLEOTIDE SEQUENCE [LARGE SCALE GENOMIC DNA]</scope>
    <source>
        <strain evidence="2">FJAT-4402</strain>
    </source>
</reference>
<dbReference type="OrthoDB" id="2379727at2"/>
<dbReference type="NCBIfam" id="TIGR02904">
    <property type="entry name" value="spore_ysxE"/>
    <property type="match status" value="1"/>
</dbReference>
<dbReference type="InterPro" id="IPR047175">
    <property type="entry name" value="CotS-like"/>
</dbReference>
<reference evidence="1 2" key="2">
    <citation type="journal article" date="2016" name="Int. J. Syst. Evol. Microbiol.">
        <title>Bacillus gobiensis sp. nov., isolated from a soil sample.</title>
        <authorList>
            <person name="Liu B."/>
            <person name="Liu G.H."/>
            <person name="Cetin S."/>
            <person name="Schumann P."/>
            <person name="Pan Z.Z."/>
            <person name="Chen Q.Q."/>
        </authorList>
    </citation>
    <scope>NUCLEOTIDE SEQUENCE [LARGE SCALE GENOMIC DNA]</scope>
    <source>
        <strain evidence="1 2">FJAT-4402</strain>
    </source>
</reference>
<dbReference type="PANTHER" id="PTHR39179">
    <property type="entry name" value="SPORE COAT PROTEIN I"/>
    <property type="match status" value="1"/>
</dbReference>
<dbReference type="STRING" id="1441095.AM592_09785"/>
<proteinExistence type="predicted"/>
<dbReference type="AlphaFoldDB" id="A0A0M4FGW7"/>
<dbReference type="Proteomes" id="UP000067625">
    <property type="component" value="Chromosome"/>
</dbReference>
<keyword evidence="2" id="KW-1185">Reference proteome</keyword>
<dbReference type="Gene3D" id="3.30.200.20">
    <property type="entry name" value="Phosphorylase Kinase, domain 1"/>
    <property type="match status" value="1"/>
</dbReference>
<name>A0A0M4FGW7_9BACI</name>
<protein>
    <recommendedName>
        <fullName evidence="3">Spore coat protein</fullName>
    </recommendedName>
</protein>
<dbReference type="EMBL" id="CP012600">
    <property type="protein sequence ID" value="ALC81861.1"/>
    <property type="molecule type" value="Genomic_DNA"/>
</dbReference>
<evidence type="ECO:0008006" key="3">
    <source>
        <dbReference type="Google" id="ProtNLM"/>
    </source>
</evidence>
<dbReference type="InterPro" id="IPR011009">
    <property type="entry name" value="Kinase-like_dom_sf"/>
</dbReference>
<dbReference type="Gene3D" id="3.90.1200.10">
    <property type="match status" value="1"/>
</dbReference>
<dbReference type="InterPro" id="IPR014253">
    <property type="entry name" value="Spore_coat_YsxE"/>
</dbReference>
<sequence>MDEIRSILNEYGLQLEYAESVSDKVYKVYTNHGAFALKQLSANRNSRFTDQMIQLEKLGYRSFVPVYRTHSGQFLAGQDSFYYLMPWLHNDKKEERDQKHVHLFKETALMHKRTMKEIKINRTDVEKHYEDTKKKWEEQKLVYEKFVDRAEREWYLSPFELQAVTYFSETIQATDFASERLEQWYEAIKEKETTRLALTHGQISVHHFLYNDVGNGYFTNFEKAEFAPPINDLLLFYTRTFKTYPKTCSECADWYYTYHRNSPLLDEEVNLLLSYMAYPHYLFKVINRYQSEQNQNEKMECTELIKSYWQMKNTEPFVTQIHENEENRKRQEESSSS</sequence>
<evidence type="ECO:0000313" key="2">
    <source>
        <dbReference type="Proteomes" id="UP000067625"/>
    </source>
</evidence>